<evidence type="ECO:0000259" key="5">
    <source>
        <dbReference type="PROSITE" id="PS50923"/>
    </source>
</evidence>
<dbReference type="Pfam" id="PF00084">
    <property type="entry name" value="Sushi"/>
    <property type="match status" value="1"/>
</dbReference>
<dbReference type="PROSITE" id="PS50923">
    <property type="entry name" value="SUSHI"/>
    <property type="match status" value="1"/>
</dbReference>
<keyword evidence="3 4" id="KW-1015">Disulfide bond</keyword>
<dbReference type="PANTHER" id="PTHR45656">
    <property type="entry name" value="PROTEIN CBR-CLEC-78"/>
    <property type="match status" value="1"/>
</dbReference>
<dbReference type="SUPFAM" id="SSF57535">
    <property type="entry name" value="Complement control module/SCR domain"/>
    <property type="match status" value="1"/>
</dbReference>
<dbReference type="SMART" id="SM00032">
    <property type="entry name" value="CCP"/>
    <property type="match status" value="1"/>
</dbReference>
<reference evidence="6" key="2">
    <citation type="submission" date="2020-11" db="EMBL/GenBank/DDBJ databases">
        <authorList>
            <person name="McCartney M.A."/>
            <person name="Auch B."/>
            <person name="Kono T."/>
            <person name="Mallez S."/>
            <person name="Becker A."/>
            <person name="Gohl D.M."/>
            <person name="Silverstein K.A.T."/>
            <person name="Koren S."/>
            <person name="Bechman K.B."/>
            <person name="Herman A."/>
            <person name="Abrahante J.E."/>
            <person name="Garbe J."/>
        </authorList>
    </citation>
    <scope>NUCLEOTIDE SEQUENCE</scope>
    <source>
        <strain evidence="6">Duluth1</strain>
        <tissue evidence="6">Whole animal</tissue>
    </source>
</reference>
<name>A0A9D4ENY5_DREPO</name>
<gene>
    <name evidence="6" type="ORF">DPMN_159267</name>
</gene>
<evidence type="ECO:0000256" key="4">
    <source>
        <dbReference type="PROSITE-ProRule" id="PRU00302"/>
    </source>
</evidence>
<keyword evidence="2" id="KW-0677">Repeat</keyword>
<accession>A0A9D4ENY5</accession>
<comment type="caution">
    <text evidence="4">Lacks conserved residue(s) required for the propagation of feature annotation.</text>
</comment>
<dbReference type="AlphaFoldDB" id="A0A9D4ENY5"/>
<keyword evidence="7" id="KW-1185">Reference proteome</keyword>
<keyword evidence="4" id="KW-0768">Sushi</keyword>
<protein>
    <recommendedName>
        <fullName evidence="5">Sushi domain-containing protein</fullName>
    </recommendedName>
</protein>
<sequence length="80" mass="8301">MKCLHYIPDNPCSAPPGTSNGSPTYSSTDHGATATYKCNTGYQITAGSATRTCSDGTWSGSTPTCGGIISNSQYVIDIFI</sequence>
<dbReference type="InterPro" id="IPR000436">
    <property type="entry name" value="Sushi_SCR_CCP_dom"/>
</dbReference>
<dbReference type="Proteomes" id="UP000828390">
    <property type="component" value="Unassembled WGS sequence"/>
</dbReference>
<evidence type="ECO:0000256" key="2">
    <source>
        <dbReference type="ARBA" id="ARBA00022737"/>
    </source>
</evidence>
<organism evidence="6 7">
    <name type="scientific">Dreissena polymorpha</name>
    <name type="common">Zebra mussel</name>
    <name type="synonym">Mytilus polymorpha</name>
    <dbReference type="NCBI Taxonomy" id="45954"/>
    <lineage>
        <taxon>Eukaryota</taxon>
        <taxon>Metazoa</taxon>
        <taxon>Spiralia</taxon>
        <taxon>Lophotrochozoa</taxon>
        <taxon>Mollusca</taxon>
        <taxon>Bivalvia</taxon>
        <taxon>Autobranchia</taxon>
        <taxon>Heteroconchia</taxon>
        <taxon>Euheterodonta</taxon>
        <taxon>Imparidentia</taxon>
        <taxon>Neoheterodontei</taxon>
        <taxon>Myida</taxon>
        <taxon>Dreissenoidea</taxon>
        <taxon>Dreissenidae</taxon>
        <taxon>Dreissena</taxon>
    </lineage>
</organism>
<evidence type="ECO:0000256" key="1">
    <source>
        <dbReference type="ARBA" id="ARBA00022729"/>
    </source>
</evidence>
<evidence type="ECO:0000256" key="3">
    <source>
        <dbReference type="ARBA" id="ARBA00023157"/>
    </source>
</evidence>
<proteinExistence type="predicted"/>
<dbReference type="InterPro" id="IPR035976">
    <property type="entry name" value="Sushi/SCR/CCP_sf"/>
</dbReference>
<dbReference type="PANTHER" id="PTHR45656:SF4">
    <property type="entry name" value="PROTEIN CBR-CLEC-78"/>
    <property type="match status" value="1"/>
</dbReference>
<evidence type="ECO:0000313" key="7">
    <source>
        <dbReference type="Proteomes" id="UP000828390"/>
    </source>
</evidence>
<evidence type="ECO:0000313" key="6">
    <source>
        <dbReference type="EMBL" id="KAH3781440.1"/>
    </source>
</evidence>
<feature type="domain" description="Sushi" evidence="5">
    <location>
        <begin position="10"/>
        <end position="67"/>
    </location>
</feature>
<dbReference type="CDD" id="cd00033">
    <property type="entry name" value="CCP"/>
    <property type="match status" value="1"/>
</dbReference>
<dbReference type="InterPro" id="IPR051277">
    <property type="entry name" value="SEZ6_CSMD_C4BPB_Regulators"/>
</dbReference>
<reference evidence="6" key="1">
    <citation type="journal article" date="2019" name="bioRxiv">
        <title>The Genome of the Zebra Mussel, Dreissena polymorpha: A Resource for Invasive Species Research.</title>
        <authorList>
            <person name="McCartney M.A."/>
            <person name="Auch B."/>
            <person name="Kono T."/>
            <person name="Mallez S."/>
            <person name="Zhang Y."/>
            <person name="Obille A."/>
            <person name="Becker A."/>
            <person name="Abrahante J.E."/>
            <person name="Garbe J."/>
            <person name="Badalamenti J.P."/>
            <person name="Herman A."/>
            <person name="Mangelson H."/>
            <person name="Liachko I."/>
            <person name="Sullivan S."/>
            <person name="Sone E.D."/>
            <person name="Koren S."/>
            <person name="Silverstein K.A.T."/>
            <person name="Beckman K.B."/>
            <person name="Gohl D.M."/>
        </authorList>
    </citation>
    <scope>NUCLEOTIDE SEQUENCE</scope>
    <source>
        <strain evidence="6">Duluth1</strain>
        <tissue evidence="6">Whole animal</tissue>
    </source>
</reference>
<dbReference type="Gene3D" id="2.10.70.10">
    <property type="entry name" value="Complement Module, domain 1"/>
    <property type="match status" value="1"/>
</dbReference>
<keyword evidence="1" id="KW-0732">Signal</keyword>
<comment type="caution">
    <text evidence="6">The sequence shown here is derived from an EMBL/GenBank/DDBJ whole genome shotgun (WGS) entry which is preliminary data.</text>
</comment>
<dbReference type="EMBL" id="JAIWYP010000008">
    <property type="protein sequence ID" value="KAH3781440.1"/>
    <property type="molecule type" value="Genomic_DNA"/>
</dbReference>
<feature type="disulfide bond" evidence="4">
    <location>
        <begin position="38"/>
        <end position="65"/>
    </location>
</feature>